<sequence>MMVPLSAVCIDWKEWRATKASAGQDITKDVCEECPLHVSMRSEDPLCNSGFSVSLEVLCKSDGGDRGQCARCLPSPYTYTRNCVRRVVKSRKRPLCDG</sequence>
<accession>A0AAD4NA75</accession>
<comment type="caution">
    <text evidence="1">The sequence shown here is derived from an EMBL/GenBank/DDBJ whole genome shotgun (WGS) entry which is preliminary data.</text>
</comment>
<proteinExistence type="predicted"/>
<dbReference type="Proteomes" id="UP001201812">
    <property type="component" value="Unassembled WGS sequence"/>
</dbReference>
<dbReference type="EMBL" id="JAKKPZ010000002">
    <property type="protein sequence ID" value="KAI1725334.1"/>
    <property type="molecule type" value="Genomic_DNA"/>
</dbReference>
<name>A0AAD4NA75_9BILA</name>
<organism evidence="1 2">
    <name type="scientific">Ditylenchus destructor</name>
    <dbReference type="NCBI Taxonomy" id="166010"/>
    <lineage>
        <taxon>Eukaryota</taxon>
        <taxon>Metazoa</taxon>
        <taxon>Ecdysozoa</taxon>
        <taxon>Nematoda</taxon>
        <taxon>Chromadorea</taxon>
        <taxon>Rhabditida</taxon>
        <taxon>Tylenchina</taxon>
        <taxon>Tylenchomorpha</taxon>
        <taxon>Sphaerularioidea</taxon>
        <taxon>Anguinidae</taxon>
        <taxon>Anguininae</taxon>
        <taxon>Ditylenchus</taxon>
    </lineage>
</organism>
<reference evidence="1" key="1">
    <citation type="submission" date="2022-01" db="EMBL/GenBank/DDBJ databases">
        <title>Genome Sequence Resource for Two Populations of Ditylenchus destructor, the Migratory Endoparasitic Phytonematode.</title>
        <authorList>
            <person name="Zhang H."/>
            <person name="Lin R."/>
            <person name="Xie B."/>
        </authorList>
    </citation>
    <scope>NUCLEOTIDE SEQUENCE</scope>
    <source>
        <strain evidence="1">BazhouSP</strain>
    </source>
</reference>
<dbReference type="AlphaFoldDB" id="A0AAD4NA75"/>
<gene>
    <name evidence="1" type="ORF">DdX_01990</name>
</gene>
<protein>
    <submittedName>
        <fullName evidence="1">Uncharacterized protein</fullName>
    </submittedName>
</protein>
<keyword evidence="2" id="KW-1185">Reference proteome</keyword>
<evidence type="ECO:0000313" key="1">
    <source>
        <dbReference type="EMBL" id="KAI1725334.1"/>
    </source>
</evidence>
<evidence type="ECO:0000313" key="2">
    <source>
        <dbReference type="Proteomes" id="UP001201812"/>
    </source>
</evidence>